<organism evidence="1">
    <name type="scientific">Arundo donax</name>
    <name type="common">Giant reed</name>
    <name type="synonym">Donax arundinaceus</name>
    <dbReference type="NCBI Taxonomy" id="35708"/>
    <lineage>
        <taxon>Eukaryota</taxon>
        <taxon>Viridiplantae</taxon>
        <taxon>Streptophyta</taxon>
        <taxon>Embryophyta</taxon>
        <taxon>Tracheophyta</taxon>
        <taxon>Spermatophyta</taxon>
        <taxon>Magnoliopsida</taxon>
        <taxon>Liliopsida</taxon>
        <taxon>Poales</taxon>
        <taxon>Poaceae</taxon>
        <taxon>PACMAD clade</taxon>
        <taxon>Arundinoideae</taxon>
        <taxon>Arundineae</taxon>
        <taxon>Arundo</taxon>
    </lineage>
</organism>
<accession>A0A0A9FM72</accession>
<sequence>MEQSNFMMTLLIPGPNCPGKDIDVFLEPLIEELLELWTGVHTFDAFTGLKFDLHAAVLWCIHDYPALSTLSGRVTRGYYACVHCDKDPCSVSIKRKIVYIDFQRFLPRDHP</sequence>
<evidence type="ECO:0000313" key="1">
    <source>
        <dbReference type="EMBL" id="JAE09398.1"/>
    </source>
</evidence>
<proteinExistence type="predicted"/>
<dbReference type="EMBL" id="GBRH01188498">
    <property type="protein sequence ID" value="JAE09398.1"/>
    <property type="molecule type" value="Transcribed_RNA"/>
</dbReference>
<dbReference type="PANTHER" id="PTHR10775">
    <property type="entry name" value="OS08G0208400 PROTEIN"/>
    <property type="match status" value="1"/>
</dbReference>
<reference evidence="1" key="1">
    <citation type="submission" date="2014-09" db="EMBL/GenBank/DDBJ databases">
        <authorList>
            <person name="Magalhaes I.L.F."/>
            <person name="Oliveira U."/>
            <person name="Santos F.R."/>
            <person name="Vidigal T.H.D.A."/>
            <person name="Brescovit A.D."/>
            <person name="Santos A.J."/>
        </authorList>
    </citation>
    <scope>NUCLEOTIDE SEQUENCE</scope>
    <source>
        <tissue evidence="1">Shoot tissue taken approximately 20 cm above the soil surface</tissue>
    </source>
</reference>
<name>A0A0A9FM72_ARUDO</name>
<dbReference type="PANTHER" id="PTHR10775:SF185">
    <property type="entry name" value="OS08G0208400 PROTEIN"/>
    <property type="match status" value="1"/>
</dbReference>
<dbReference type="AlphaFoldDB" id="A0A0A9FM72"/>
<reference evidence="1" key="2">
    <citation type="journal article" date="2015" name="Data Brief">
        <title>Shoot transcriptome of the giant reed, Arundo donax.</title>
        <authorList>
            <person name="Barrero R.A."/>
            <person name="Guerrero F.D."/>
            <person name="Moolhuijzen P."/>
            <person name="Goolsby J.A."/>
            <person name="Tidwell J."/>
            <person name="Bellgard S.E."/>
            <person name="Bellgard M.I."/>
        </authorList>
    </citation>
    <scope>NUCLEOTIDE SEQUENCE</scope>
    <source>
        <tissue evidence="1">Shoot tissue taken approximately 20 cm above the soil surface</tissue>
    </source>
</reference>
<dbReference type="Pfam" id="PF02992">
    <property type="entry name" value="Transposase_21"/>
    <property type="match status" value="1"/>
</dbReference>
<dbReference type="InterPro" id="IPR004242">
    <property type="entry name" value="Transposase_21"/>
</dbReference>
<protein>
    <submittedName>
        <fullName evidence="1">Uncharacterized protein</fullName>
    </submittedName>
</protein>